<dbReference type="InterPro" id="IPR001300">
    <property type="entry name" value="Peptidase_C2_calpain_cat"/>
</dbReference>
<feature type="active site" evidence="1">
    <location>
        <position position="452"/>
    </location>
</feature>
<comment type="caution">
    <text evidence="2">Lacks conserved residue(s) required for the propagation of feature annotation.</text>
</comment>
<reference evidence="5 6" key="1">
    <citation type="journal article" date="2018" name="Sci. Rep.">
        <title>A complete Leishmania donovani reference genome identifies novel genetic variations associated with virulence.</title>
        <authorList>
            <person name="Lypaczewski P."/>
            <person name="Hoshizaki J."/>
            <person name="Zhang W.-W."/>
            <person name="McCall L.-I."/>
            <person name="Torcivia-Rodriguez J."/>
            <person name="Simonyan V."/>
            <person name="Kaur A."/>
            <person name="Dewar K."/>
            <person name="Matlashewski G."/>
        </authorList>
    </citation>
    <scope>NUCLEOTIDE SEQUENCE [LARGE SCALE GENOMIC DNA]</scope>
    <source>
        <strain evidence="5 6">LdCL</strain>
    </source>
</reference>
<dbReference type="Pfam" id="PF00648">
    <property type="entry name" value="Peptidase_C2"/>
    <property type="match status" value="1"/>
</dbReference>
<dbReference type="Proteomes" id="UP000274082">
    <property type="component" value="Chromosome 31"/>
</dbReference>
<dbReference type="InterPro" id="IPR038765">
    <property type="entry name" value="Papain-like_cys_pep_sf"/>
</dbReference>
<gene>
    <name evidence="5" type="ORF">LdCL_310009600</name>
</gene>
<dbReference type="Gene3D" id="2.60.40.1180">
    <property type="entry name" value="Golgi alpha-mannosidase II"/>
    <property type="match status" value="1"/>
</dbReference>
<dbReference type="CDD" id="cd00044">
    <property type="entry name" value="CysPc"/>
    <property type="match status" value="1"/>
</dbReference>
<dbReference type="PANTHER" id="PTHR10183">
    <property type="entry name" value="CALPAIN"/>
    <property type="match status" value="1"/>
</dbReference>
<dbReference type="PRINTS" id="PR00704">
    <property type="entry name" value="CALPAIN"/>
</dbReference>
<dbReference type="InterPro" id="IPR022684">
    <property type="entry name" value="Calpain_cysteine_protease"/>
</dbReference>
<dbReference type="SUPFAM" id="SSF101601">
    <property type="entry name" value="Smp-1-like"/>
    <property type="match status" value="1"/>
</dbReference>
<evidence type="ECO:0000256" key="1">
    <source>
        <dbReference type="PIRSR" id="PIRSR622684-1"/>
    </source>
</evidence>
<dbReference type="VEuPathDB" id="TriTrypDB:LDHU3_31.0560"/>
<dbReference type="GO" id="GO:0004198">
    <property type="term" value="F:calcium-dependent cysteine-type endopeptidase activity"/>
    <property type="evidence" value="ECO:0007669"/>
    <property type="project" value="InterPro"/>
</dbReference>
<feature type="compositionally biased region" description="Polar residues" evidence="3">
    <location>
        <begin position="21"/>
        <end position="32"/>
    </location>
</feature>
<dbReference type="SUPFAM" id="SSF54001">
    <property type="entry name" value="Cysteine proteinases"/>
    <property type="match status" value="1"/>
</dbReference>
<dbReference type="VEuPathDB" id="TriTrypDB:LdBPK_310450.1"/>
<feature type="domain" description="Calpain catalytic" evidence="4">
    <location>
        <begin position="214"/>
        <end position="529"/>
    </location>
</feature>
<evidence type="ECO:0000259" key="4">
    <source>
        <dbReference type="PROSITE" id="PS50203"/>
    </source>
</evidence>
<keyword evidence="6" id="KW-1185">Reference proteome</keyword>
<dbReference type="AlphaFoldDB" id="A0A3S7X470"/>
<evidence type="ECO:0000313" key="6">
    <source>
        <dbReference type="Proteomes" id="UP000274082"/>
    </source>
</evidence>
<dbReference type="VEuPathDB" id="TriTrypDB:LdCL_310009600"/>
<feature type="region of interest" description="Disordered" evidence="3">
    <location>
        <begin position="1"/>
        <end position="32"/>
    </location>
</feature>
<dbReference type="Pfam" id="PF09149">
    <property type="entry name" value="DUF1935"/>
    <property type="match status" value="1"/>
</dbReference>
<feature type="compositionally biased region" description="Basic and acidic residues" evidence="3">
    <location>
        <begin position="7"/>
        <end position="16"/>
    </location>
</feature>
<dbReference type="Gene3D" id="3.90.70.10">
    <property type="entry name" value="Cysteine proteinases"/>
    <property type="match status" value="1"/>
</dbReference>
<feature type="active site" evidence="1">
    <location>
        <position position="477"/>
    </location>
</feature>
<dbReference type="EMBL" id="CP029530">
    <property type="protein sequence ID" value="AYU81225.1"/>
    <property type="molecule type" value="Genomic_DNA"/>
</dbReference>
<dbReference type="InterPro" id="IPR036310">
    <property type="entry name" value="Smp-1-like_sf"/>
</dbReference>
<accession>A0A3S7X470</accession>
<evidence type="ECO:0000313" key="5">
    <source>
        <dbReference type="EMBL" id="AYU81225.1"/>
    </source>
</evidence>
<dbReference type="PROSITE" id="PS50203">
    <property type="entry name" value="CALPAIN_CAT"/>
    <property type="match status" value="1"/>
</dbReference>
<sequence length="724" mass="80029">MGCCNSKETKKPKEVKVPQAEAQSAKVSSETASVEEQRKIEFRVASAVEDLRAERIEAICAHSRACPYRYNACTVVGGEVKFYFEGGIIFCIVKEGSWYVYNDSLDYEAHVTVRFGQGSNIVAGERAELEEVEDGWTCAHAVVYPLETVHLVSGTANGYRTSITIKPLDGQYRHDACAAANGTAEAETEAVRSLVTEGMDEEAILHRCMETGTPYVDLKFPPNGEAVARAGRDTRTIPEMAMMRPTQYLSDNNRLSVNDICGPVLALSIEPGNLGDSWFMCAVAIMAENEAAVRNIFAQGSPAEKAVGAYRVLVNKNGWWHTLIMDDYLPTFNRMPVFARSYDNPAEMWTSLLQKAYAKLHGSYAAITGGDALQALADLSGSPMCRFDKEWEEATTDAGKAGTLANALVQFSRSGACIVLSTPGHNSESYLGRSQASDAAAFRAHYKKVGLHLGYTYSLERVVMVEECNTLLFKVRNPWRSSNKWTGAWSYGSRQWDENRDACLLCGAQKDPQDGSFWMCWDDATRYFDGGGVLFSNPDATDYRVKGVFCKTIPSAVLEITASESTRVLFTLSQPDKRGVDRKEGAALFAPIMLTVSKAEGGVQRVQKNTSWNPTMPSEEFNFVVGRDVSMWFTLEAEEKYQLVPRMHLKGVRSNYDRPYVISIMSADKLEGNVRVEAKRIDSSSKVFTNYIAYSSEELPSAEVESQVRLPGKAPVTYVSTTVI</sequence>
<organism evidence="5 6">
    <name type="scientific">Leishmania donovani</name>
    <dbReference type="NCBI Taxonomy" id="5661"/>
    <lineage>
        <taxon>Eukaryota</taxon>
        <taxon>Discoba</taxon>
        <taxon>Euglenozoa</taxon>
        <taxon>Kinetoplastea</taxon>
        <taxon>Metakinetoplastina</taxon>
        <taxon>Trypanosomatida</taxon>
        <taxon>Trypanosomatidae</taxon>
        <taxon>Leishmaniinae</taxon>
        <taxon>Leishmania</taxon>
    </lineage>
</organism>
<dbReference type="InterPro" id="IPR013780">
    <property type="entry name" value="Glyco_hydro_b"/>
</dbReference>
<evidence type="ECO:0000256" key="2">
    <source>
        <dbReference type="PROSITE-ProRule" id="PRU00239"/>
    </source>
</evidence>
<dbReference type="PANTHER" id="PTHR10183:SF423">
    <property type="entry name" value="LEUCINE-RICH REPEAT PROTEIN (LRRP)"/>
    <property type="match status" value="1"/>
</dbReference>
<evidence type="ECO:0000256" key="3">
    <source>
        <dbReference type="SAM" id="MobiDB-lite"/>
    </source>
</evidence>
<dbReference type="OrthoDB" id="424753at2759"/>
<dbReference type="InterPro" id="IPR015232">
    <property type="entry name" value="DUF1935"/>
</dbReference>
<name>A0A3S7X470_LEIDO</name>
<dbReference type="GO" id="GO:0006508">
    <property type="term" value="P:proteolysis"/>
    <property type="evidence" value="ECO:0007669"/>
    <property type="project" value="InterPro"/>
</dbReference>
<protein>
    <submittedName>
        <fullName evidence="5">Cytoskeleton-associated protein CAP5.5, putative</fullName>
    </submittedName>
</protein>
<proteinExistence type="predicted"/>
<dbReference type="SMART" id="SM00230">
    <property type="entry name" value="CysPc"/>
    <property type="match status" value="1"/>
</dbReference>